<organism evidence="1 2">
    <name type="scientific">Anabaenopsis elenkinii CCIBt3563</name>
    <dbReference type="NCBI Taxonomy" id="2779889"/>
    <lineage>
        <taxon>Bacteria</taxon>
        <taxon>Bacillati</taxon>
        <taxon>Cyanobacteriota</taxon>
        <taxon>Cyanophyceae</taxon>
        <taxon>Nostocales</taxon>
        <taxon>Nodulariaceae</taxon>
        <taxon>Anabaenopsis</taxon>
    </lineage>
</organism>
<evidence type="ECO:0000313" key="1">
    <source>
        <dbReference type="EMBL" id="QOV24178.1"/>
    </source>
</evidence>
<dbReference type="EMBL" id="CP063311">
    <property type="protein sequence ID" value="QOV24178.1"/>
    <property type="molecule type" value="Genomic_DNA"/>
</dbReference>
<accession>A0A7S6U6Z3</accession>
<dbReference type="KEGG" id="aee:IM676_08025"/>
<dbReference type="Proteomes" id="UP000593846">
    <property type="component" value="Chromosome"/>
</dbReference>
<dbReference type="AlphaFoldDB" id="A0A7S6U6Z3"/>
<name>A0A7S6U6Z3_9CYAN</name>
<dbReference type="RefSeq" id="WP_200989700.1">
    <property type="nucleotide sequence ID" value="NZ_CP063311.1"/>
</dbReference>
<gene>
    <name evidence="1" type="ORF">IM676_08025</name>
</gene>
<keyword evidence="2" id="KW-1185">Reference proteome</keyword>
<reference evidence="2" key="1">
    <citation type="submission" date="2020-10" db="EMBL/GenBank/DDBJ databases">
        <title>Genome-based taxonomic classification of the species Anabaenopsis elenkinii.</title>
        <authorList>
            <person name="Delbaje E."/>
            <person name="Andreote A.P.D."/>
            <person name="Pellegrinetti T.A."/>
            <person name="Cruz R.B."/>
            <person name="Branco L.H.Z."/>
            <person name="Fiore M.F."/>
        </authorList>
    </citation>
    <scope>NUCLEOTIDE SEQUENCE [LARGE SCALE GENOMIC DNA]</scope>
    <source>
        <strain evidence="2">CCIBt3563</strain>
    </source>
</reference>
<sequence>MSGVEPLADRSIDSHPAADVCQVQSLVSIQIVSPASGDPSIFNTVPVRSPEALSDSDRVALARFKKLNG</sequence>
<evidence type="ECO:0000313" key="2">
    <source>
        <dbReference type="Proteomes" id="UP000593846"/>
    </source>
</evidence>
<protein>
    <submittedName>
        <fullName evidence="1">Uncharacterized protein</fullName>
    </submittedName>
</protein>
<proteinExistence type="predicted"/>